<gene>
    <name evidence="1" type="ORF">EZS27_029364</name>
</gene>
<protein>
    <submittedName>
        <fullName evidence="1">Uncharacterized protein</fullName>
    </submittedName>
</protein>
<sequence>MNGHTVRWAVNQEIGKQFIQVTAIQENRLTDAQWRLIPAGQAATPRPYPHRQTARNP</sequence>
<dbReference type="EMBL" id="SNRY01003454">
    <property type="protein sequence ID" value="KAA6320921.1"/>
    <property type="molecule type" value="Genomic_DNA"/>
</dbReference>
<comment type="caution">
    <text evidence="1">The sequence shown here is derived from an EMBL/GenBank/DDBJ whole genome shotgun (WGS) entry which is preliminary data.</text>
</comment>
<dbReference type="AlphaFoldDB" id="A0A5J4QJ29"/>
<name>A0A5J4QJ29_9ZZZZ</name>
<evidence type="ECO:0000313" key="1">
    <source>
        <dbReference type="EMBL" id="KAA6320921.1"/>
    </source>
</evidence>
<organism evidence="1">
    <name type="scientific">termite gut metagenome</name>
    <dbReference type="NCBI Taxonomy" id="433724"/>
    <lineage>
        <taxon>unclassified sequences</taxon>
        <taxon>metagenomes</taxon>
        <taxon>organismal metagenomes</taxon>
    </lineage>
</organism>
<reference evidence="1" key="1">
    <citation type="submission" date="2019-03" db="EMBL/GenBank/DDBJ databases">
        <title>Single cell metagenomics reveals metabolic interactions within the superorganism composed of flagellate Streblomastix strix and complex community of Bacteroidetes bacteria on its surface.</title>
        <authorList>
            <person name="Treitli S.C."/>
            <person name="Kolisko M."/>
            <person name="Husnik F."/>
            <person name="Keeling P."/>
            <person name="Hampl V."/>
        </authorList>
    </citation>
    <scope>NUCLEOTIDE SEQUENCE</scope>
    <source>
        <strain evidence="1">STM</strain>
    </source>
</reference>
<accession>A0A5J4QJ29</accession>
<proteinExistence type="predicted"/>